<accession>A0A8S5UD23</accession>
<evidence type="ECO:0000313" key="1">
    <source>
        <dbReference type="EMBL" id="DAF92332.1"/>
    </source>
</evidence>
<name>A0A8S5UD23_9CAUD</name>
<organism evidence="1">
    <name type="scientific">Myoviridae sp. ctBvM24</name>
    <dbReference type="NCBI Taxonomy" id="2825050"/>
    <lineage>
        <taxon>Viruses</taxon>
        <taxon>Duplodnaviria</taxon>
        <taxon>Heunggongvirae</taxon>
        <taxon>Uroviricota</taxon>
        <taxon>Caudoviricetes</taxon>
    </lineage>
</organism>
<reference evidence="1" key="1">
    <citation type="journal article" date="2021" name="Proc. Natl. Acad. Sci. U.S.A.">
        <title>A Catalog of Tens of Thousands of Viruses from Human Metagenomes Reveals Hidden Associations with Chronic Diseases.</title>
        <authorList>
            <person name="Tisza M.J."/>
            <person name="Buck C.B."/>
        </authorList>
    </citation>
    <scope>NUCLEOTIDE SEQUENCE</scope>
    <source>
        <strain evidence="1">CtBvM24</strain>
    </source>
</reference>
<protein>
    <submittedName>
        <fullName evidence="1">Uncharacterized protein</fullName>
    </submittedName>
</protein>
<dbReference type="EMBL" id="BK016064">
    <property type="protein sequence ID" value="DAF92332.1"/>
    <property type="molecule type" value="Genomic_DNA"/>
</dbReference>
<proteinExistence type="predicted"/>
<sequence length="164" mass="19126">MRTDQHIVHLKRLDINGKWIFDNGVEVYHEDDAPYFSKSFYVYCNDEYLGEINARTEERAEKYIDLMDCGCDPVEGMWDTGDGTACSWSGWGRDKEKAKGKKKINIQIEFDPDFVPPERYDNDICSNHQQCPFITPDVDGGEYCGFPNEDEQVRVRCPLLKYFK</sequence>